<feature type="compositionally biased region" description="Polar residues" evidence="2">
    <location>
        <begin position="131"/>
        <end position="141"/>
    </location>
</feature>
<feature type="coiled-coil region" evidence="1">
    <location>
        <begin position="191"/>
        <end position="225"/>
    </location>
</feature>
<evidence type="ECO:0000256" key="2">
    <source>
        <dbReference type="SAM" id="MobiDB-lite"/>
    </source>
</evidence>
<accession>K3WET9</accession>
<feature type="coiled-coil region" evidence="1">
    <location>
        <begin position="5"/>
        <end position="39"/>
    </location>
</feature>
<organism evidence="3 4">
    <name type="scientific">Globisporangium ultimum (strain ATCC 200006 / CBS 805.95 / DAOM BR144)</name>
    <name type="common">Pythium ultimum</name>
    <dbReference type="NCBI Taxonomy" id="431595"/>
    <lineage>
        <taxon>Eukaryota</taxon>
        <taxon>Sar</taxon>
        <taxon>Stramenopiles</taxon>
        <taxon>Oomycota</taxon>
        <taxon>Peronosporomycetes</taxon>
        <taxon>Pythiales</taxon>
        <taxon>Pythiaceae</taxon>
        <taxon>Globisporangium</taxon>
    </lineage>
</organism>
<keyword evidence="1" id="KW-0175">Coiled coil</keyword>
<dbReference type="InParanoid" id="K3WET9"/>
<evidence type="ECO:0000313" key="3">
    <source>
        <dbReference type="EnsemblProtists" id="PYU1_T003480"/>
    </source>
</evidence>
<feature type="region of interest" description="Disordered" evidence="2">
    <location>
        <begin position="713"/>
        <end position="784"/>
    </location>
</feature>
<dbReference type="VEuPathDB" id="FungiDB:PYU1_G003470"/>
<dbReference type="EnsemblProtists" id="PYU1_T003480">
    <property type="protein sequence ID" value="PYU1_T003480"/>
    <property type="gene ID" value="PYU1_G003470"/>
</dbReference>
<sequence>MRREKDKWEERAREAMLECQQLQEQMLRLKHQNEELQSGEFYDSWFLGAQNGLSERQRVIDAVYKSRCTWEDVGDAVLEVLNNDLIWDAVEASARQEKDRVSRGLEALLVQLDEMDPLDGDLGARRRGEQQSDSVMASGSQSASIGRSVSLFHHRRSLNDPVRLIQCRACNGAGFIDPSDGEHGLASESYLRKTLAQVLELKTALDQANSRSDELECDLQVTKLRSKEVKEKLQQMEYIKSHGVDSCLQVDLDDEEGIDLDEIMRSASSISDVTSVTSLSGEYNGVNRSKKITSKRNAQYEHLIMELKSSLDEKDSTILELRKAHKELQSRLLAAQRASQKEQESHHQEVMTLKTSLTLALQHQNAAIEEKQATVKLLLKKFDKQQSRGRSLTSITTSVEEEDSEGGEAEEEEDGKVDSLGLDFVANLADEEFEKLDEVKRSEVVARRYSQAIERVQKEYEDQKSFLQQAEEEIGQDDERRKRTNSIALGNIVVSMTSHPRELFKALATTQNELLNVRRASQRSSTLQTDRLLTLTTHLSHLSEELCMVRKRTKTEIEFWKLECEKVQNANKVVVSDLQNMRLQMQTANERCTSTWDVDDGKCTLCEKHQARLMDISSQLLLKETQNALCEASDRSNADPYAYAETASKDVESTAAANQLTQTEWQYVSKMVLEIESLYATMTSSKVENVRKLIACAVLGEEIANNVDLRAQGSPIGRRVSPAGMDASRSSSSLLTRRTSRGPELSESARRKPSRLNSQQQLNPLREENQHQEDRDHAYRLSSDDVSAIVERGGSTQTLSPYYRKVSSTVFGTVQEDFLERTPTQRERVGDLAVSGISMGGSDSSFSPSHRKKTIVRKILTEDEVLRRRFTRTQRIHSDASTRSIVCLTSESQQVKDVVSDGELHSGDIAAEVADPCGDDLNSAEDDTPLYSSYVDPDGHQVYYEDIEVEGDDNGDGNEEQDALHEALYGSSSSNSYYRDNRVLFTERPRESQIAMLHVVVGNASVDSKSSELPLLDDWDTIERDPEVITQLRDVVKQSTATKQALAVTNWKILLYHLRAWRAQNRLHYINHVNKQQMNRRQHTPEHCLHAGLIHIVSTILINLSRKPTRSASARHDSSNNNTHYHHHGEVEPEQHDSSPRKSPLSYYSNRTLYPAALVDLSKIPTTQQIPTPHFPVDRERGVESPVRTRLTYRLALPEPRDSAVIVAQSPLMSLCSATAPSVFEDDNRFPQRAVKFVGPDNGYDFSLTHSLSSIARPAASPPTSGRRKPPTLHQGSHSAQPRKTLDASSVGPESAAPHADAFMDAAASARHVPVRPQSSPAGLAPRSTRARPHATGANA</sequence>
<protein>
    <submittedName>
        <fullName evidence="3">Uncharacterized protein</fullName>
    </submittedName>
</protein>
<keyword evidence="4" id="KW-1185">Reference proteome</keyword>
<dbReference type="EMBL" id="GL376603">
    <property type="status" value="NOT_ANNOTATED_CDS"/>
    <property type="molecule type" value="Genomic_DNA"/>
</dbReference>
<dbReference type="Proteomes" id="UP000019132">
    <property type="component" value="Unassembled WGS sequence"/>
</dbReference>
<feature type="region of interest" description="Disordered" evidence="2">
    <location>
        <begin position="1108"/>
        <end position="1146"/>
    </location>
</feature>
<evidence type="ECO:0000313" key="4">
    <source>
        <dbReference type="Proteomes" id="UP000019132"/>
    </source>
</evidence>
<feature type="compositionally biased region" description="Low complexity" evidence="2">
    <location>
        <begin position="728"/>
        <end position="737"/>
    </location>
</feature>
<feature type="coiled-coil region" evidence="1">
    <location>
        <begin position="311"/>
        <end position="338"/>
    </location>
</feature>
<reference evidence="4" key="2">
    <citation type="submission" date="2010-04" db="EMBL/GenBank/DDBJ databases">
        <authorList>
            <person name="Buell R."/>
            <person name="Hamilton J."/>
            <person name="Hostetler J."/>
        </authorList>
    </citation>
    <scope>NUCLEOTIDE SEQUENCE [LARGE SCALE GENOMIC DNA]</scope>
    <source>
        <strain evidence="4">DAOM:BR144</strain>
    </source>
</reference>
<feature type="region of interest" description="Disordered" evidence="2">
    <location>
        <begin position="390"/>
        <end position="416"/>
    </location>
</feature>
<feature type="region of interest" description="Disordered" evidence="2">
    <location>
        <begin position="1255"/>
        <end position="1340"/>
    </location>
</feature>
<dbReference type="eggNOG" id="ENOG502S2HI">
    <property type="taxonomic scope" value="Eukaryota"/>
</dbReference>
<proteinExistence type="predicted"/>
<name>K3WET9_GLOUD</name>
<evidence type="ECO:0000256" key="1">
    <source>
        <dbReference type="SAM" id="Coils"/>
    </source>
</evidence>
<feature type="compositionally biased region" description="Basic and acidic residues" evidence="2">
    <location>
        <begin position="1128"/>
        <end position="1140"/>
    </location>
</feature>
<reference evidence="3" key="3">
    <citation type="submission" date="2015-02" db="UniProtKB">
        <authorList>
            <consortium name="EnsemblProtists"/>
        </authorList>
    </citation>
    <scope>IDENTIFICATION</scope>
    <source>
        <strain evidence="3">DAOM BR144</strain>
    </source>
</reference>
<reference evidence="4" key="1">
    <citation type="journal article" date="2010" name="Genome Biol.">
        <title>Genome sequence of the necrotrophic plant pathogen Pythium ultimum reveals original pathogenicity mechanisms and effector repertoire.</title>
        <authorList>
            <person name="Levesque C.A."/>
            <person name="Brouwer H."/>
            <person name="Cano L."/>
            <person name="Hamilton J.P."/>
            <person name="Holt C."/>
            <person name="Huitema E."/>
            <person name="Raffaele S."/>
            <person name="Robideau G.P."/>
            <person name="Thines M."/>
            <person name="Win J."/>
            <person name="Zerillo M.M."/>
            <person name="Beakes G.W."/>
            <person name="Boore J.L."/>
            <person name="Busam D."/>
            <person name="Dumas B."/>
            <person name="Ferriera S."/>
            <person name="Fuerstenberg S.I."/>
            <person name="Gachon C.M."/>
            <person name="Gaulin E."/>
            <person name="Govers F."/>
            <person name="Grenville-Briggs L."/>
            <person name="Horner N."/>
            <person name="Hostetler J."/>
            <person name="Jiang R.H."/>
            <person name="Johnson J."/>
            <person name="Krajaejun T."/>
            <person name="Lin H."/>
            <person name="Meijer H.J."/>
            <person name="Moore B."/>
            <person name="Morris P."/>
            <person name="Phuntmart V."/>
            <person name="Puiu D."/>
            <person name="Shetty J."/>
            <person name="Stajich J.E."/>
            <person name="Tripathy S."/>
            <person name="Wawra S."/>
            <person name="van West P."/>
            <person name="Whitty B.R."/>
            <person name="Coutinho P.M."/>
            <person name="Henrissat B."/>
            <person name="Martin F."/>
            <person name="Thomas P.D."/>
            <person name="Tyler B.M."/>
            <person name="De Vries R.P."/>
            <person name="Kamoun S."/>
            <person name="Yandell M."/>
            <person name="Tisserat N."/>
            <person name="Buell C.R."/>
        </authorList>
    </citation>
    <scope>NUCLEOTIDE SEQUENCE</scope>
    <source>
        <strain evidence="4">DAOM:BR144</strain>
    </source>
</reference>
<feature type="compositionally biased region" description="Low complexity" evidence="2">
    <location>
        <begin position="1296"/>
        <end position="1310"/>
    </location>
</feature>
<feature type="region of interest" description="Disordered" evidence="2">
    <location>
        <begin position="120"/>
        <end position="141"/>
    </location>
</feature>
<feature type="compositionally biased region" description="Basic and acidic residues" evidence="2">
    <location>
        <begin position="765"/>
        <end position="783"/>
    </location>
</feature>
<feature type="compositionally biased region" description="Acidic residues" evidence="2">
    <location>
        <begin position="399"/>
        <end position="415"/>
    </location>
</feature>
<dbReference type="HOGENOM" id="CLU_250279_0_0_1"/>